<dbReference type="AlphaFoldDB" id="A0A1J5Q347"/>
<comment type="caution">
    <text evidence="1">The sequence shown here is derived from an EMBL/GenBank/DDBJ whole genome shotgun (WGS) entry which is preliminary data.</text>
</comment>
<protein>
    <submittedName>
        <fullName evidence="1">Uncharacterized protein</fullName>
    </submittedName>
</protein>
<accession>A0A1J5Q347</accession>
<proteinExistence type="predicted"/>
<evidence type="ECO:0000313" key="1">
    <source>
        <dbReference type="EMBL" id="OIQ77738.1"/>
    </source>
</evidence>
<name>A0A1J5Q347_9ZZZZ</name>
<dbReference type="EMBL" id="MLJW01001547">
    <property type="protein sequence ID" value="OIQ77738.1"/>
    <property type="molecule type" value="Genomic_DNA"/>
</dbReference>
<gene>
    <name evidence="1" type="ORF">GALL_405700</name>
</gene>
<organism evidence="1">
    <name type="scientific">mine drainage metagenome</name>
    <dbReference type="NCBI Taxonomy" id="410659"/>
    <lineage>
        <taxon>unclassified sequences</taxon>
        <taxon>metagenomes</taxon>
        <taxon>ecological metagenomes</taxon>
    </lineage>
</organism>
<reference evidence="1" key="1">
    <citation type="submission" date="2016-10" db="EMBL/GenBank/DDBJ databases">
        <title>Sequence of Gallionella enrichment culture.</title>
        <authorList>
            <person name="Poehlein A."/>
            <person name="Muehling M."/>
            <person name="Daniel R."/>
        </authorList>
    </citation>
    <scope>NUCLEOTIDE SEQUENCE</scope>
</reference>
<sequence>MRLEKGEGASVENLLRIARGLGILDSLLAALDPYQSDVGRLRSEELLPERVRPPTIRVTK</sequence>